<dbReference type="PIRSF" id="PIRSF039102">
    <property type="entry name" value="Ddl/VanB"/>
    <property type="match status" value="1"/>
</dbReference>
<dbReference type="PANTHER" id="PTHR23132">
    <property type="entry name" value="D-ALANINE--D-ALANINE LIGASE"/>
    <property type="match status" value="1"/>
</dbReference>
<sequence length="349" mass="38633">MSKQTLILLYGGRSAEREVSVLSAESVMRAVNYEKFTVKTYFITKSGDFVKTQIFDEKPAENEKLMTNATIDFDKIVKASDIYEKDAVVFPVLHGPMGEDGSIQGFLEILRLAYIGPNILAAASTMDKLLAKLVFETVGVPQVPYVAVFSDDNLQAAEQEIAEKLQFPVFVKPANMGSSVGITKVGSPSELQAGLKEAFKYDSRVVVEQGVDAREIECAVLGNNGEVSATLPGEVVKDVAFYDYNSKYIDNKIEMAIPAVISPDLQQEIQNYAIKAYKSVNGTGLSRCDFFVTADNKFYLNEINAIPGFTQWSMYPSLWANMGLKYSDLIEKLVELAQSAFETREKHLL</sequence>
<keyword evidence="9 13" id="KW-0133">Cell shape</keyword>
<dbReference type="HAMAP" id="MF_00047">
    <property type="entry name" value="Dala_Dala_lig"/>
    <property type="match status" value="1"/>
</dbReference>
<evidence type="ECO:0000256" key="9">
    <source>
        <dbReference type="ARBA" id="ARBA00022960"/>
    </source>
</evidence>
<evidence type="ECO:0000256" key="14">
    <source>
        <dbReference type="PROSITE-ProRule" id="PRU00409"/>
    </source>
</evidence>
<dbReference type="Gene3D" id="3.40.50.20">
    <property type="match status" value="1"/>
</dbReference>
<dbReference type="Pfam" id="PF01820">
    <property type="entry name" value="Dala_Dala_lig_N"/>
    <property type="match status" value="1"/>
</dbReference>
<dbReference type="InterPro" id="IPR011127">
    <property type="entry name" value="Dala_Dala_lig_N"/>
</dbReference>
<dbReference type="NCBIfam" id="NF002529">
    <property type="entry name" value="PRK01966.1-5"/>
    <property type="match status" value="1"/>
</dbReference>
<dbReference type="Pfam" id="PF07478">
    <property type="entry name" value="Dala_Dala_lig_C"/>
    <property type="match status" value="1"/>
</dbReference>
<reference evidence="17" key="1">
    <citation type="journal article" date="2019" name="Int. J. Syst. Evol. Microbiol.">
        <title>The Global Catalogue of Microorganisms (GCM) 10K type strain sequencing project: providing services to taxonomists for standard genome sequencing and annotation.</title>
        <authorList>
            <consortium name="The Broad Institute Genomics Platform"/>
            <consortium name="The Broad Institute Genome Sequencing Center for Infectious Disease"/>
            <person name="Wu L."/>
            <person name="Ma J."/>
        </authorList>
    </citation>
    <scope>NUCLEOTIDE SEQUENCE [LARGE SCALE GENOMIC DNA]</scope>
    <source>
        <strain evidence="17">CCUG 63287</strain>
    </source>
</reference>
<evidence type="ECO:0000256" key="1">
    <source>
        <dbReference type="ARBA" id="ARBA00001936"/>
    </source>
</evidence>
<evidence type="ECO:0000256" key="6">
    <source>
        <dbReference type="ARBA" id="ARBA00022741"/>
    </source>
</evidence>
<dbReference type="Proteomes" id="UP001595987">
    <property type="component" value="Unassembled WGS sequence"/>
</dbReference>
<keyword evidence="6 14" id="KW-0547">Nucleotide-binding</keyword>
<dbReference type="GO" id="GO:0008716">
    <property type="term" value="F:D-alanine-D-alanine ligase activity"/>
    <property type="evidence" value="ECO:0007669"/>
    <property type="project" value="UniProtKB-EC"/>
</dbReference>
<dbReference type="InterPro" id="IPR000291">
    <property type="entry name" value="D-Ala_lig_Van_CS"/>
</dbReference>
<dbReference type="PROSITE" id="PS00843">
    <property type="entry name" value="DALA_DALA_LIGASE_1"/>
    <property type="match status" value="1"/>
</dbReference>
<comment type="subcellular location">
    <subcellularLocation>
        <location evidence="13">Cytoplasm</location>
    </subcellularLocation>
</comment>
<dbReference type="PANTHER" id="PTHR23132:SF25">
    <property type="entry name" value="D-ALANINE--D-ALANINE LIGASE A"/>
    <property type="match status" value="1"/>
</dbReference>
<dbReference type="EC" id="6.3.2.4" evidence="13"/>
<comment type="caution">
    <text evidence="16">The sequence shown here is derived from an EMBL/GenBank/DDBJ whole genome shotgun (WGS) entry which is preliminary data.</text>
</comment>
<dbReference type="InterPro" id="IPR016185">
    <property type="entry name" value="PreATP-grasp_dom_sf"/>
</dbReference>
<evidence type="ECO:0000259" key="15">
    <source>
        <dbReference type="PROSITE" id="PS50975"/>
    </source>
</evidence>
<dbReference type="NCBIfam" id="NF002528">
    <property type="entry name" value="PRK01966.1-4"/>
    <property type="match status" value="1"/>
</dbReference>
<dbReference type="InterPro" id="IPR013815">
    <property type="entry name" value="ATP_grasp_subdomain_1"/>
</dbReference>
<keyword evidence="8" id="KW-0460">Magnesium</keyword>
<dbReference type="RefSeq" id="WP_213536544.1">
    <property type="nucleotide sequence ID" value="NZ_BOVQ01000007.1"/>
</dbReference>
<keyword evidence="7 14" id="KW-0067">ATP-binding</keyword>
<comment type="function">
    <text evidence="13">Cell wall formation.</text>
</comment>
<evidence type="ECO:0000256" key="2">
    <source>
        <dbReference type="ARBA" id="ARBA00001946"/>
    </source>
</evidence>
<protein>
    <recommendedName>
        <fullName evidence="13">D-alanine--D-alanine ligase</fullName>
        <ecNumber evidence="13">6.3.2.4</ecNumber>
    </recommendedName>
    <alternativeName>
        <fullName evidence="13">D-Ala-D-Ala ligase</fullName>
    </alternativeName>
    <alternativeName>
        <fullName evidence="13">D-alanylalanine synthetase</fullName>
    </alternativeName>
</protein>
<keyword evidence="10 13" id="KW-0573">Peptidoglycan synthesis</keyword>
<name>A0ABV9JFR4_9LACT</name>
<evidence type="ECO:0000256" key="10">
    <source>
        <dbReference type="ARBA" id="ARBA00022984"/>
    </source>
</evidence>
<feature type="domain" description="ATP-grasp" evidence="15">
    <location>
        <begin position="132"/>
        <end position="335"/>
    </location>
</feature>
<keyword evidence="17" id="KW-1185">Reference proteome</keyword>
<keyword evidence="12 13" id="KW-0961">Cell wall biogenesis/degradation</keyword>
<evidence type="ECO:0000313" key="17">
    <source>
        <dbReference type="Proteomes" id="UP001595987"/>
    </source>
</evidence>
<evidence type="ECO:0000256" key="8">
    <source>
        <dbReference type="ARBA" id="ARBA00022842"/>
    </source>
</evidence>
<dbReference type="InterPro" id="IPR011761">
    <property type="entry name" value="ATP-grasp"/>
</dbReference>
<keyword evidence="4 13" id="KW-0436">Ligase</keyword>
<comment type="similarity">
    <text evidence="3 13">Belongs to the D-alanine--D-alanine ligase family.</text>
</comment>
<evidence type="ECO:0000256" key="13">
    <source>
        <dbReference type="HAMAP-Rule" id="MF_00047"/>
    </source>
</evidence>
<dbReference type="SUPFAM" id="SSF52440">
    <property type="entry name" value="PreATP-grasp domain"/>
    <property type="match status" value="1"/>
</dbReference>
<evidence type="ECO:0000256" key="4">
    <source>
        <dbReference type="ARBA" id="ARBA00022598"/>
    </source>
</evidence>
<keyword evidence="11" id="KW-0464">Manganese</keyword>
<dbReference type="Gene3D" id="3.30.470.20">
    <property type="entry name" value="ATP-grasp fold, B domain"/>
    <property type="match status" value="1"/>
</dbReference>
<comment type="cofactor">
    <cofactor evidence="2">
        <name>Mg(2+)</name>
        <dbReference type="ChEBI" id="CHEBI:18420"/>
    </cofactor>
</comment>
<evidence type="ECO:0000256" key="5">
    <source>
        <dbReference type="ARBA" id="ARBA00022723"/>
    </source>
</evidence>
<evidence type="ECO:0000256" key="11">
    <source>
        <dbReference type="ARBA" id="ARBA00023211"/>
    </source>
</evidence>
<keyword evidence="13" id="KW-0963">Cytoplasm</keyword>
<comment type="cofactor">
    <cofactor evidence="1">
        <name>Mn(2+)</name>
        <dbReference type="ChEBI" id="CHEBI:29035"/>
    </cofactor>
</comment>
<dbReference type="PROSITE" id="PS00844">
    <property type="entry name" value="DALA_DALA_LIGASE_2"/>
    <property type="match status" value="1"/>
</dbReference>
<dbReference type="NCBIfam" id="TIGR01205">
    <property type="entry name" value="D_ala_D_alaTIGR"/>
    <property type="match status" value="1"/>
</dbReference>
<accession>A0ABV9JFR4</accession>
<dbReference type="Gene3D" id="3.30.1490.20">
    <property type="entry name" value="ATP-grasp fold, A domain"/>
    <property type="match status" value="1"/>
</dbReference>
<evidence type="ECO:0000313" key="16">
    <source>
        <dbReference type="EMBL" id="MFC4653366.1"/>
    </source>
</evidence>
<dbReference type="SUPFAM" id="SSF56059">
    <property type="entry name" value="Glutathione synthetase ATP-binding domain-like"/>
    <property type="match status" value="1"/>
</dbReference>
<evidence type="ECO:0000256" key="3">
    <source>
        <dbReference type="ARBA" id="ARBA00010871"/>
    </source>
</evidence>
<dbReference type="InterPro" id="IPR011095">
    <property type="entry name" value="Dala_Dala_lig_C"/>
</dbReference>
<gene>
    <name evidence="13" type="primary">ddl</name>
    <name evidence="16" type="ORF">ACFO26_10675</name>
</gene>
<evidence type="ECO:0000256" key="7">
    <source>
        <dbReference type="ARBA" id="ARBA00022840"/>
    </source>
</evidence>
<comment type="pathway">
    <text evidence="13">Cell wall biogenesis; peptidoglycan biosynthesis.</text>
</comment>
<dbReference type="EMBL" id="JBHSGD010000010">
    <property type="protein sequence ID" value="MFC4653366.1"/>
    <property type="molecule type" value="Genomic_DNA"/>
</dbReference>
<organism evidence="16 17">
    <name type="scientific">Lactococcus nasutitermitis</name>
    <dbReference type="NCBI Taxonomy" id="1652957"/>
    <lineage>
        <taxon>Bacteria</taxon>
        <taxon>Bacillati</taxon>
        <taxon>Bacillota</taxon>
        <taxon>Bacilli</taxon>
        <taxon>Lactobacillales</taxon>
        <taxon>Streptococcaceae</taxon>
        <taxon>Lactococcus</taxon>
    </lineage>
</organism>
<evidence type="ECO:0000256" key="12">
    <source>
        <dbReference type="ARBA" id="ARBA00023316"/>
    </source>
</evidence>
<dbReference type="PROSITE" id="PS50975">
    <property type="entry name" value="ATP_GRASP"/>
    <property type="match status" value="1"/>
</dbReference>
<proteinExistence type="inferred from homology"/>
<dbReference type="InterPro" id="IPR005905">
    <property type="entry name" value="D_ala_D_ala"/>
</dbReference>
<comment type="catalytic activity">
    <reaction evidence="13">
        <text>2 D-alanine + ATP = D-alanyl-D-alanine + ADP + phosphate + H(+)</text>
        <dbReference type="Rhea" id="RHEA:11224"/>
        <dbReference type="ChEBI" id="CHEBI:15378"/>
        <dbReference type="ChEBI" id="CHEBI:30616"/>
        <dbReference type="ChEBI" id="CHEBI:43474"/>
        <dbReference type="ChEBI" id="CHEBI:57416"/>
        <dbReference type="ChEBI" id="CHEBI:57822"/>
        <dbReference type="ChEBI" id="CHEBI:456216"/>
        <dbReference type="EC" id="6.3.2.4"/>
    </reaction>
</comment>
<keyword evidence="5" id="KW-0479">Metal-binding</keyword>